<feature type="compositionally biased region" description="Low complexity" evidence="1">
    <location>
        <begin position="101"/>
        <end position="124"/>
    </location>
</feature>
<keyword evidence="2" id="KW-0732">Signal</keyword>
<dbReference type="Gene3D" id="1.10.530.10">
    <property type="match status" value="1"/>
</dbReference>
<feature type="compositionally biased region" description="Basic and acidic residues" evidence="1">
    <location>
        <begin position="34"/>
        <end position="46"/>
    </location>
</feature>
<dbReference type="Proteomes" id="UP000887226">
    <property type="component" value="Unassembled WGS sequence"/>
</dbReference>
<keyword evidence="4" id="KW-1185">Reference proteome</keyword>
<evidence type="ECO:0000256" key="1">
    <source>
        <dbReference type="SAM" id="MobiDB-lite"/>
    </source>
</evidence>
<evidence type="ECO:0000256" key="2">
    <source>
        <dbReference type="SAM" id="SignalP"/>
    </source>
</evidence>
<proteinExistence type="predicted"/>
<dbReference type="EMBL" id="MU253896">
    <property type="protein sequence ID" value="KAG9244586.1"/>
    <property type="molecule type" value="Genomic_DNA"/>
</dbReference>
<comment type="caution">
    <text evidence="3">The sequence shown here is derived from an EMBL/GenBank/DDBJ whole genome shotgun (WGS) entry which is preliminary data.</text>
</comment>
<accession>A0A9P7Z3F0</accession>
<dbReference type="SUPFAM" id="SSF53955">
    <property type="entry name" value="Lysozyme-like"/>
    <property type="match status" value="1"/>
</dbReference>
<feature type="region of interest" description="Disordered" evidence="1">
    <location>
        <begin position="67"/>
        <end position="129"/>
    </location>
</feature>
<evidence type="ECO:0008006" key="5">
    <source>
        <dbReference type="Google" id="ProtNLM"/>
    </source>
</evidence>
<feature type="chain" id="PRO_5040412754" description="Transglycosylase SLT domain-containing protein" evidence="2">
    <location>
        <begin position="19"/>
        <end position="329"/>
    </location>
</feature>
<name>A0A9P7Z3F0_9HELO</name>
<feature type="signal peptide" evidence="2">
    <location>
        <begin position="1"/>
        <end position="18"/>
    </location>
</feature>
<dbReference type="OrthoDB" id="1193027at2759"/>
<dbReference type="InterPro" id="IPR023346">
    <property type="entry name" value="Lysozyme-like_dom_sf"/>
</dbReference>
<evidence type="ECO:0000313" key="3">
    <source>
        <dbReference type="EMBL" id="KAG9244586.1"/>
    </source>
</evidence>
<reference evidence="3" key="1">
    <citation type="journal article" date="2021" name="IMA Fungus">
        <title>Genomic characterization of three marine fungi, including Emericellopsis atlantica sp. nov. with signatures of a generalist lifestyle and marine biomass degradation.</title>
        <authorList>
            <person name="Hagestad O.C."/>
            <person name="Hou L."/>
            <person name="Andersen J.H."/>
            <person name="Hansen E.H."/>
            <person name="Altermark B."/>
            <person name="Li C."/>
            <person name="Kuhnert E."/>
            <person name="Cox R.J."/>
            <person name="Crous P.W."/>
            <person name="Spatafora J.W."/>
            <person name="Lail K."/>
            <person name="Amirebrahimi M."/>
            <person name="Lipzen A."/>
            <person name="Pangilinan J."/>
            <person name="Andreopoulos W."/>
            <person name="Hayes R.D."/>
            <person name="Ng V."/>
            <person name="Grigoriev I.V."/>
            <person name="Jackson S.A."/>
            <person name="Sutton T.D.S."/>
            <person name="Dobson A.D.W."/>
            <person name="Rama T."/>
        </authorList>
    </citation>
    <scope>NUCLEOTIDE SEQUENCE</scope>
    <source>
        <strain evidence="3">TRa3180A</strain>
    </source>
</reference>
<feature type="region of interest" description="Disordered" evidence="1">
    <location>
        <begin position="28"/>
        <end position="53"/>
    </location>
</feature>
<gene>
    <name evidence="3" type="ORF">BJ878DRAFT_441081</name>
</gene>
<organism evidence="3 4">
    <name type="scientific">Calycina marina</name>
    <dbReference type="NCBI Taxonomy" id="1763456"/>
    <lineage>
        <taxon>Eukaryota</taxon>
        <taxon>Fungi</taxon>
        <taxon>Dikarya</taxon>
        <taxon>Ascomycota</taxon>
        <taxon>Pezizomycotina</taxon>
        <taxon>Leotiomycetes</taxon>
        <taxon>Helotiales</taxon>
        <taxon>Pezizellaceae</taxon>
        <taxon>Calycina</taxon>
    </lineage>
</organism>
<dbReference type="AlphaFoldDB" id="A0A9P7Z3F0"/>
<sequence>MRSTTFLSLLSVAALTSALPLENVESPSRGIVGRADHGKRNAEKWGADATATPAAENQWAPQFGAQAWHAPASSADPWAPEPITTGSEAEPAGDEGNDGDAAPTSAAAGAQKTGSSTNEGSDSGSSGGSAGSGAYKMLTGNGDNWPKMSDWVGNFEKMFELNKDLMGKSCDQFGTKNNTPEEIANIKASILKQAKAAAVDPRFVLAIVMQETKGCSRVPTTNNGVSNPGIMQSHAGVSCTTDNCSASIIDNMIKDGTSGTSSGDGLKQCLAQATGKNAIKVYEAARIYNSGSYKGVDLSDANGATKCYASDVANRLCGWTGADGEGCKN</sequence>
<protein>
    <recommendedName>
        <fullName evidence="5">Transglycosylase SLT domain-containing protein</fullName>
    </recommendedName>
</protein>
<evidence type="ECO:0000313" key="4">
    <source>
        <dbReference type="Proteomes" id="UP000887226"/>
    </source>
</evidence>